<dbReference type="AlphaFoldDB" id="L8WXZ5"/>
<evidence type="ECO:0000313" key="6">
    <source>
        <dbReference type="EMBL" id="ELU41648.1"/>
    </source>
</evidence>
<dbReference type="Gene3D" id="1.25.10.10">
    <property type="entry name" value="Leucine-rich Repeat Variant"/>
    <property type="match status" value="1"/>
</dbReference>
<dbReference type="InterPro" id="IPR021133">
    <property type="entry name" value="HEAT_type_2"/>
</dbReference>
<feature type="repeat" description="HEAT" evidence="3">
    <location>
        <begin position="744"/>
        <end position="781"/>
    </location>
</feature>
<feature type="repeat" description="HEAT" evidence="3">
    <location>
        <begin position="627"/>
        <end position="665"/>
    </location>
</feature>
<dbReference type="FunFam" id="1.25.10.10:FF:000062">
    <property type="entry name" value="Serine/threonine-protein phosphatase 2A regulatory subunit A alpha isoform"/>
    <property type="match status" value="1"/>
</dbReference>
<dbReference type="Proteomes" id="UP000011668">
    <property type="component" value="Unassembled WGS sequence"/>
</dbReference>
<feature type="repeat" description="HEAT" evidence="3">
    <location>
        <begin position="790"/>
        <end position="828"/>
    </location>
</feature>
<evidence type="ECO:0000256" key="2">
    <source>
        <dbReference type="ARBA" id="ARBA00038332"/>
    </source>
</evidence>
<dbReference type="Pfam" id="PF02985">
    <property type="entry name" value="HEAT"/>
    <property type="match status" value="1"/>
</dbReference>
<feature type="repeat" description="HEAT" evidence="3">
    <location>
        <begin position="323"/>
        <end position="361"/>
    </location>
</feature>
<dbReference type="GO" id="GO:0000159">
    <property type="term" value="C:protein phosphatase type 2A complex"/>
    <property type="evidence" value="ECO:0007669"/>
    <property type="project" value="TreeGrafter"/>
</dbReference>
<dbReference type="SUPFAM" id="SSF48371">
    <property type="entry name" value="ARM repeat"/>
    <property type="match status" value="1"/>
</dbReference>
<feature type="repeat" description="HEAT" evidence="3">
    <location>
        <begin position="588"/>
        <end position="626"/>
    </location>
</feature>
<dbReference type="InterPro" id="IPR054573">
    <property type="entry name" value="PP2A/SF3B1-like_HEAT"/>
</dbReference>
<dbReference type="PROSITE" id="PS50077">
    <property type="entry name" value="HEAT_REPEAT"/>
    <property type="match status" value="8"/>
</dbReference>
<evidence type="ECO:0000256" key="3">
    <source>
        <dbReference type="PROSITE-ProRule" id="PRU00103"/>
    </source>
</evidence>
<organism evidence="6 7">
    <name type="scientific">Thanatephorus cucumeris (strain AG1-IA)</name>
    <name type="common">Rice sheath blight fungus</name>
    <name type="synonym">Rhizoctonia solani</name>
    <dbReference type="NCBI Taxonomy" id="983506"/>
    <lineage>
        <taxon>Eukaryota</taxon>
        <taxon>Fungi</taxon>
        <taxon>Dikarya</taxon>
        <taxon>Basidiomycota</taxon>
        <taxon>Agaricomycotina</taxon>
        <taxon>Agaricomycetes</taxon>
        <taxon>Cantharellales</taxon>
        <taxon>Ceratobasidiaceae</taxon>
        <taxon>Rhizoctonia</taxon>
        <taxon>Rhizoctonia solani AG-1</taxon>
    </lineage>
</organism>
<keyword evidence="1" id="KW-0677">Repeat</keyword>
<feature type="domain" description="Phosphatase PP2A regulatory subunit A/Splicing factor 3B subunit 1-like HEAT repeat" evidence="5">
    <location>
        <begin position="512"/>
        <end position="580"/>
    </location>
</feature>
<sequence length="1025" mass="112222">MVSPCPSSSSPRINGQPRILGQIQIINITLAPKPVPDLMYRSAPSIGVGQTCGYRDSSGISSCEHRGLKTNRIRLNSLNPVHAISSLASCPPRTKPSGLSSTASPYVKMRLSQGAQRDVADRSVKTSRRGYMRLRMYEVLENDHWTPKLGAVIEHATNGKLTCNKTGPDPVYGCVVVQSRVLALVSVESARERPNTNNRQPLPHFHPYTGYIHAITDYYQFLPRPRITVLIAYRMDTQGQDELYPIAILMDELKSEDVQLRLNAIHRVSTIALALGPQRARDELVPFLLDSLDDEDEVLVAIGEELGNGLEEYIGGREYAHLLLPVLEKLSTMEETLVRDKATESINKIAGLLSARQVEEYLVPMVRKLSSGDWFTSRTSAAALYVSAYPSSASHKDELRKLYSSLAHDDTPMVRRAAAKGLGVAQPFIKKLSKEHLLSEGLPIYKKLASDDQDSVRLLTVEALIAIAEQLKPAEVKEQLLSQIRQAVSDKSWRVRYMVANNFVKLASVIGPEIIRDEMVGAYVQLLKDNEAEVRFSKLLDRDVILARVLPCVRDLSTDTSQHVRAALGKEIAGLSPLLGREGTIDHLLPLFMHLLKDEFPEVRLNLIGKLEQVIGVIGIEMLSQSLLPAIIELADDKQWRVRQAIIEYIPLLSTQLGVTFFDDQLSNLCMLWLGDNVYSIREAATVNLKRLTEVFGVDWAKTTIIPKVLAMANHNNYLHRMTTVFAIATMAPSLTVEVIRDSVLPAMLQLVTDPIPNIRFNIAKCLEKLGGSLSASGSPEGHEVAQRSIVPALESLRNDPDADVRYFATRALEKTLGVQVRSTSSNYSQPVISNTIVTTSIVILSITTYPPAIILLSSFTKQAAYFTTASPKLAVYLPSMMRIPFWSLLRLVFLLALVSVTKEQETGPPIIPSPITNTLPITTSPTSASTPTTTIIPTRSSSTQAGTDVGTTSTRAPGTSASTSVSGSPSVSSPLSFTATSGSASDIATPSPTIIPNSSGDLNRPWTTITIAALGIAFLVVEYV</sequence>
<dbReference type="STRING" id="983506.L8WXZ5"/>
<dbReference type="HOGENOM" id="CLU_295284_0_0_1"/>
<dbReference type="EMBL" id="AFRT01001006">
    <property type="protein sequence ID" value="ELU41648.1"/>
    <property type="molecule type" value="Genomic_DNA"/>
</dbReference>
<feature type="compositionally biased region" description="Low complexity" evidence="4">
    <location>
        <begin position="957"/>
        <end position="972"/>
    </location>
</feature>
<proteinExistence type="inferred from homology"/>
<evidence type="ECO:0000256" key="4">
    <source>
        <dbReference type="SAM" id="MobiDB-lite"/>
    </source>
</evidence>
<feature type="compositionally biased region" description="Polar residues" evidence="4">
    <location>
        <begin position="945"/>
        <end position="956"/>
    </location>
</feature>
<reference evidence="6 7" key="1">
    <citation type="journal article" date="2013" name="Nat. Commun.">
        <title>The evolution and pathogenic mechanisms of the rice sheath blight pathogen.</title>
        <authorList>
            <person name="Zheng A."/>
            <person name="Lin R."/>
            <person name="Xu L."/>
            <person name="Qin P."/>
            <person name="Tang C."/>
            <person name="Ai P."/>
            <person name="Zhang D."/>
            <person name="Liu Y."/>
            <person name="Sun Z."/>
            <person name="Feng H."/>
            <person name="Wang Y."/>
            <person name="Chen Y."/>
            <person name="Liang X."/>
            <person name="Fu R."/>
            <person name="Li Q."/>
            <person name="Zhang J."/>
            <person name="Yu X."/>
            <person name="Xie Z."/>
            <person name="Ding L."/>
            <person name="Guan P."/>
            <person name="Tang J."/>
            <person name="Liang Y."/>
            <person name="Wang S."/>
            <person name="Deng Q."/>
            <person name="Li S."/>
            <person name="Zhu J."/>
            <person name="Wang L."/>
            <person name="Liu H."/>
            <person name="Li P."/>
        </authorList>
    </citation>
    <scope>NUCLEOTIDE SEQUENCE [LARGE SCALE GENOMIC DNA]</scope>
    <source>
        <strain evidence="7">AG-1 IA</strain>
    </source>
</reference>
<feature type="repeat" description="HEAT" evidence="3">
    <location>
        <begin position="549"/>
        <end position="587"/>
    </location>
</feature>
<feature type="repeat" description="HEAT" evidence="3">
    <location>
        <begin position="480"/>
        <end position="518"/>
    </location>
</feature>
<feature type="repeat" description="HEAT" evidence="3">
    <location>
        <begin position="441"/>
        <end position="479"/>
    </location>
</feature>
<dbReference type="Pfam" id="PF13646">
    <property type="entry name" value="HEAT_2"/>
    <property type="match status" value="1"/>
</dbReference>
<dbReference type="InterPro" id="IPR016024">
    <property type="entry name" value="ARM-type_fold"/>
</dbReference>
<dbReference type="Pfam" id="PF22646">
    <property type="entry name" value="PPP2R1A-like_HEAT"/>
    <property type="match status" value="1"/>
</dbReference>
<dbReference type="InterPro" id="IPR011989">
    <property type="entry name" value="ARM-like"/>
</dbReference>
<feature type="compositionally biased region" description="Low complexity" evidence="4">
    <location>
        <begin position="919"/>
        <end position="944"/>
    </location>
</feature>
<comment type="similarity">
    <text evidence="2">Belongs to the phosphatase 2A regulatory subunit A family.</text>
</comment>
<dbReference type="GO" id="GO:0005829">
    <property type="term" value="C:cytosol"/>
    <property type="evidence" value="ECO:0007669"/>
    <property type="project" value="TreeGrafter"/>
</dbReference>
<gene>
    <name evidence="6" type="ORF">AG1IA_04309</name>
</gene>
<evidence type="ECO:0000259" key="5">
    <source>
        <dbReference type="Pfam" id="PF22646"/>
    </source>
</evidence>
<dbReference type="PANTHER" id="PTHR10648:SF4">
    <property type="entry name" value="PROTEIN PHOSPHATASE 2 (FORMERLY 2A), REGULATORY SUBUNIT A, BETA ISOFORM-RELATED"/>
    <property type="match status" value="1"/>
</dbReference>
<name>L8WXZ5_THACA</name>
<evidence type="ECO:0000256" key="1">
    <source>
        <dbReference type="ARBA" id="ARBA00022737"/>
    </source>
</evidence>
<dbReference type="PANTHER" id="PTHR10648">
    <property type="entry name" value="SERINE/THREONINE-PROTEIN PHOSPHATASE PP2A 65 KDA REGULATORY SUBUNIT"/>
    <property type="match status" value="1"/>
</dbReference>
<protein>
    <submittedName>
        <fullName evidence="6">Protein phosphatase PP2A regulatory subunit A</fullName>
    </submittedName>
</protein>
<dbReference type="OrthoDB" id="340346at2759"/>
<accession>L8WXZ5</accession>
<feature type="region of interest" description="Disordered" evidence="4">
    <location>
        <begin position="906"/>
        <end position="972"/>
    </location>
</feature>
<dbReference type="InterPro" id="IPR000357">
    <property type="entry name" value="HEAT"/>
</dbReference>
<dbReference type="InterPro" id="IPR051023">
    <property type="entry name" value="PP2A_Regulatory_Subunit_A"/>
</dbReference>
<comment type="caution">
    <text evidence="6">The sequence shown here is derived from an EMBL/GenBank/DDBJ whole genome shotgun (WGS) entry which is preliminary data.</text>
</comment>
<dbReference type="GO" id="GO:0005634">
    <property type="term" value="C:nucleus"/>
    <property type="evidence" value="ECO:0007669"/>
    <property type="project" value="UniProtKB-ARBA"/>
</dbReference>
<dbReference type="GO" id="GO:0019888">
    <property type="term" value="F:protein phosphatase regulator activity"/>
    <property type="evidence" value="ECO:0007669"/>
    <property type="project" value="TreeGrafter"/>
</dbReference>
<evidence type="ECO:0000313" key="7">
    <source>
        <dbReference type="Proteomes" id="UP000011668"/>
    </source>
</evidence>
<keyword evidence="7" id="KW-1185">Reference proteome</keyword>